<evidence type="ECO:0000256" key="1">
    <source>
        <dbReference type="SAM" id="MobiDB-lite"/>
    </source>
</evidence>
<evidence type="ECO:0000313" key="2">
    <source>
        <dbReference type="EMBL" id="PVA08497.1"/>
    </source>
</evidence>
<name>A0A2T7G252_9RHOB</name>
<gene>
    <name evidence="2" type="ORF">DC366_18920</name>
</gene>
<comment type="caution">
    <text evidence="2">The sequence shown here is derived from an EMBL/GenBank/DDBJ whole genome shotgun (WGS) entry which is preliminary data.</text>
</comment>
<feature type="region of interest" description="Disordered" evidence="1">
    <location>
        <begin position="26"/>
        <end position="60"/>
    </location>
</feature>
<evidence type="ECO:0000313" key="3">
    <source>
        <dbReference type="Proteomes" id="UP000244446"/>
    </source>
</evidence>
<dbReference type="EMBL" id="QCYH01000034">
    <property type="protein sequence ID" value="PVA08497.1"/>
    <property type="molecule type" value="Genomic_DNA"/>
</dbReference>
<protein>
    <submittedName>
        <fullName evidence="2">Uncharacterized protein</fullName>
    </submittedName>
</protein>
<accession>A0A2T7G252</accession>
<dbReference type="Proteomes" id="UP000244446">
    <property type="component" value="Unassembled WGS sequence"/>
</dbReference>
<reference evidence="2 3" key="1">
    <citation type="submission" date="2018-04" db="EMBL/GenBank/DDBJ databases">
        <title>Pelagivirga bohaiensis gen. nov., sp. nov., a bacterium isolated from the Bohai Sea.</title>
        <authorList>
            <person name="Ji X."/>
        </authorList>
    </citation>
    <scope>NUCLEOTIDE SEQUENCE [LARGE SCALE GENOMIC DNA]</scope>
    <source>
        <strain evidence="2 3">BH-SD19</strain>
    </source>
</reference>
<proteinExistence type="predicted"/>
<dbReference type="AlphaFoldDB" id="A0A2T7G252"/>
<sequence>MITFGDGGQAHCTGMEVDLLTPSSQAADFLAQQSRSQEYGPAELGQTDKQVSPPHEAQPECRLHDACDIEEPDLDETGGDLSL</sequence>
<organism evidence="2 3">
    <name type="scientific">Pelagivirga sediminicola</name>
    <dbReference type="NCBI Taxonomy" id="2170575"/>
    <lineage>
        <taxon>Bacteria</taxon>
        <taxon>Pseudomonadati</taxon>
        <taxon>Pseudomonadota</taxon>
        <taxon>Alphaproteobacteria</taxon>
        <taxon>Rhodobacterales</taxon>
        <taxon>Paracoccaceae</taxon>
        <taxon>Pelagivirga</taxon>
    </lineage>
</organism>
<feature type="compositionally biased region" description="Polar residues" evidence="1">
    <location>
        <begin position="26"/>
        <end position="37"/>
    </location>
</feature>
<keyword evidence="3" id="KW-1185">Reference proteome</keyword>